<evidence type="ECO:0000259" key="5">
    <source>
        <dbReference type="Pfam" id="PF09273"/>
    </source>
</evidence>
<protein>
    <recommendedName>
        <fullName evidence="4">protein-histidine N-methyltransferase</fullName>
        <ecNumber evidence="4">2.1.1.85</ecNumber>
    </recommendedName>
</protein>
<evidence type="ECO:0000256" key="3">
    <source>
        <dbReference type="ARBA" id="ARBA00022691"/>
    </source>
</evidence>
<dbReference type="Gene3D" id="3.90.1420.10">
    <property type="entry name" value="Rubisco LSMT, substrate-binding domain"/>
    <property type="match status" value="1"/>
</dbReference>
<comment type="similarity">
    <text evidence="4">Belongs to the class V-like SAM-binding methyltransferase superfamily. SETD3 actin-histidine methyltransferase family.</text>
</comment>
<organism evidence="6 7">
    <name type="scientific">Nesidiocoris tenuis</name>
    <dbReference type="NCBI Taxonomy" id="355587"/>
    <lineage>
        <taxon>Eukaryota</taxon>
        <taxon>Metazoa</taxon>
        <taxon>Ecdysozoa</taxon>
        <taxon>Arthropoda</taxon>
        <taxon>Hexapoda</taxon>
        <taxon>Insecta</taxon>
        <taxon>Pterygota</taxon>
        <taxon>Neoptera</taxon>
        <taxon>Paraneoptera</taxon>
        <taxon>Hemiptera</taxon>
        <taxon>Heteroptera</taxon>
        <taxon>Panheteroptera</taxon>
        <taxon>Cimicomorpha</taxon>
        <taxon>Miridae</taxon>
        <taxon>Dicyphina</taxon>
        <taxon>Nesidiocoris</taxon>
    </lineage>
</organism>
<dbReference type="PANTHER" id="PTHR13271">
    <property type="entry name" value="UNCHARACTERIZED PUTATIVE METHYLTRANSFERASE"/>
    <property type="match status" value="1"/>
</dbReference>
<evidence type="ECO:0000313" key="7">
    <source>
        <dbReference type="Proteomes" id="UP001307889"/>
    </source>
</evidence>
<dbReference type="InterPro" id="IPR015353">
    <property type="entry name" value="Rubisco_LSMT_subst-bd"/>
</dbReference>
<dbReference type="PANTHER" id="PTHR13271:SF47">
    <property type="entry name" value="ACTIN-HISTIDINE N-METHYLTRANSFERASE"/>
    <property type="match status" value="1"/>
</dbReference>
<evidence type="ECO:0000256" key="2">
    <source>
        <dbReference type="ARBA" id="ARBA00022679"/>
    </source>
</evidence>
<dbReference type="InterPro" id="IPR036464">
    <property type="entry name" value="Rubisco_LSMT_subst-bd_sf"/>
</dbReference>
<comment type="catalytic activity">
    <reaction evidence="4">
        <text>L-histidyl-[protein] + S-adenosyl-L-methionine = N(tele)-methyl-L-histidyl-[protein] + S-adenosyl-L-homocysteine + H(+)</text>
        <dbReference type="Rhea" id="RHEA:19369"/>
        <dbReference type="Rhea" id="RHEA-COMP:9745"/>
        <dbReference type="Rhea" id="RHEA-COMP:11600"/>
        <dbReference type="ChEBI" id="CHEBI:15378"/>
        <dbReference type="ChEBI" id="CHEBI:16367"/>
        <dbReference type="ChEBI" id="CHEBI:29979"/>
        <dbReference type="ChEBI" id="CHEBI:57856"/>
        <dbReference type="ChEBI" id="CHEBI:59789"/>
        <dbReference type="EC" id="2.1.1.85"/>
    </reaction>
</comment>
<gene>
    <name evidence="6" type="ORF">NTJ_13753</name>
</gene>
<dbReference type="Pfam" id="PF09273">
    <property type="entry name" value="Rubis-subs-bind"/>
    <property type="match status" value="1"/>
</dbReference>
<dbReference type="PROSITE" id="PS51565">
    <property type="entry name" value="SAM_MT85_SETD3"/>
    <property type="match status" value="1"/>
</dbReference>
<keyword evidence="7" id="KW-1185">Reference proteome</keyword>
<evidence type="ECO:0000256" key="1">
    <source>
        <dbReference type="ARBA" id="ARBA00022603"/>
    </source>
</evidence>
<proteinExistence type="inferred from homology"/>
<dbReference type="SUPFAM" id="SSF81822">
    <property type="entry name" value="RuBisCo LSMT C-terminal, substrate-binding domain"/>
    <property type="match status" value="1"/>
</dbReference>
<dbReference type="InterPro" id="IPR046341">
    <property type="entry name" value="SET_dom_sf"/>
</dbReference>
<accession>A0ABN7BBA4</accession>
<dbReference type="SUPFAM" id="SSF82199">
    <property type="entry name" value="SET domain"/>
    <property type="match status" value="1"/>
</dbReference>
<sequence length="233" mass="26646">MTRQNFIPASSQGSPMVLALIPWWDMGNHDNGELTTDFNVEIDSSEYRACRSFNSGDQVFMSYGKRPNSELFLHNGFVHVNNRSDDVKLRLGVSKSDALVNLKCELLKELGIPSSAEFHLPYTSQPYRPVGNFLAFLRVFNMDQGDLEEWTRKENKEDLLQPEPALPVDAKVFRFLATRIKLILSAYFSSLKEDENMLAERDLSPCLKLALLLRITEKRILTKIVADLEKVQF</sequence>
<reference evidence="6 7" key="1">
    <citation type="submission" date="2023-09" db="EMBL/GenBank/DDBJ databases">
        <title>Nesidiocoris tenuis whole genome shotgun sequence.</title>
        <authorList>
            <person name="Shibata T."/>
            <person name="Shimoda M."/>
            <person name="Kobayashi T."/>
            <person name="Uehara T."/>
        </authorList>
    </citation>
    <scope>NUCLEOTIDE SEQUENCE [LARGE SCALE GENOMIC DNA]</scope>
    <source>
        <strain evidence="6 7">Japan</strain>
    </source>
</reference>
<dbReference type="InterPro" id="IPR050600">
    <property type="entry name" value="SETD3_SETD6_MTase"/>
</dbReference>
<evidence type="ECO:0000313" key="6">
    <source>
        <dbReference type="EMBL" id="BET00938.1"/>
    </source>
</evidence>
<dbReference type="InterPro" id="IPR025785">
    <property type="entry name" value="SETD3"/>
</dbReference>
<evidence type="ECO:0000256" key="4">
    <source>
        <dbReference type="PROSITE-ProRule" id="PRU00898"/>
    </source>
</evidence>
<keyword evidence="2 4" id="KW-0808">Transferase</keyword>
<dbReference type="Gene3D" id="3.90.1410.10">
    <property type="entry name" value="set domain protein methyltransferase, domain 1"/>
    <property type="match status" value="1"/>
</dbReference>
<name>A0ABN7BBA4_9HEMI</name>
<dbReference type="Proteomes" id="UP001307889">
    <property type="component" value="Chromosome 12"/>
</dbReference>
<feature type="domain" description="Rubisco LSMT substrate-binding" evidence="5">
    <location>
        <begin position="94"/>
        <end position="221"/>
    </location>
</feature>
<dbReference type="EC" id="2.1.1.85" evidence="4"/>
<keyword evidence="3 4" id="KW-0949">S-adenosyl-L-methionine</keyword>
<dbReference type="EMBL" id="AP028920">
    <property type="protein sequence ID" value="BET00938.1"/>
    <property type="molecule type" value="Genomic_DNA"/>
</dbReference>
<keyword evidence="1 4" id="KW-0489">Methyltransferase</keyword>